<dbReference type="SUPFAM" id="SSF69695">
    <property type="entry name" value="SRP19"/>
    <property type="match status" value="1"/>
</dbReference>
<comment type="function">
    <text evidence="5">Involved in targeting and insertion of nascent membrane proteins into the cytoplasmic membrane. Binds directly to 7S RNA and mediates binding of the 54 kDa subunit of the SRP.</text>
</comment>
<evidence type="ECO:0000256" key="4">
    <source>
        <dbReference type="ARBA" id="ARBA00023274"/>
    </source>
</evidence>
<dbReference type="Pfam" id="PF01922">
    <property type="entry name" value="SRP19"/>
    <property type="match status" value="1"/>
</dbReference>
<keyword evidence="4 5" id="KW-0687">Ribonucleoprotein</keyword>
<dbReference type="NCBIfam" id="NF001973">
    <property type="entry name" value="PRK00754.1"/>
    <property type="match status" value="1"/>
</dbReference>
<organism evidence="6 7">
    <name type="scientific">Candidatus Methanoperedens nitratireducens</name>
    <dbReference type="NCBI Taxonomy" id="1392998"/>
    <lineage>
        <taxon>Archaea</taxon>
        <taxon>Methanobacteriati</taxon>
        <taxon>Methanobacteriota</taxon>
        <taxon>Stenosarchaea group</taxon>
        <taxon>Methanomicrobia</taxon>
        <taxon>Methanosarcinales</taxon>
        <taxon>ANME-2 cluster</taxon>
        <taxon>Candidatus Methanoperedentaceae</taxon>
        <taxon>Candidatus Methanoperedens</taxon>
    </lineage>
</organism>
<dbReference type="EMBL" id="FZMP01000018">
    <property type="protein sequence ID" value="SNQ59342.1"/>
    <property type="molecule type" value="Genomic_DNA"/>
</dbReference>
<dbReference type="InterPro" id="IPR002778">
    <property type="entry name" value="Signal_recog_particle_SRP19"/>
</dbReference>
<evidence type="ECO:0000313" key="6">
    <source>
        <dbReference type="EMBL" id="SNQ59342.1"/>
    </source>
</evidence>
<name>A0A284VJA1_9EURY</name>
<dbReference type="PANTHER" id="PTHR17453">
    <property type="entry name" value="SIGNAL RECOGNITION PARTICLE 19 KD PROTEIN"/>
    <property type="match status" value="1"/>
</dbReference>
<dbReference type="AlphaFoldDB" id="A0A284VJA1"/>
<keyword evidence="5" id="KW-0694">RNA-binding</keyword>
<evidence type="ECO:0000313" key="7">
    <source>
        <dbReference type="Proteomes" id="UP000218615"/>
    </source>
</evidence>
<sequence>MDIMLKDKTKLVVWPVYLDATKSRGEGRILSLKDSVKSPVLKEIEKAASELSLAPVVEADKSYPKAWWSTGGRVLVDKKGPKSVIVKQIAQKINKTRGQK</sequence>
<comment type="subcellular location">
    <subcellularLocation>
        <location evidence="1 5">Cytoplasm</location>
    </subcellularLocation>
</comment>
<reference evidence="7" key="1">
    <citation type="submission" date="2017-06" db="EMBL/GenBank/DDBJ databases">
        <authorList>
            <person name="Cremers G."/>
        </authorList>
    </citation>
    <scope>NUCLEOTIDE SEQUENCE [LARGE SCALE GENOMIC DNA]</scope>
</reference>
<evidence type="ECO:0000256" key="1">
    <source>
        <dbReference type="ARBA" id="ARBA00004496"/>
    </source>
</evidence>
<comment type="similarity">
    <text evidence="5">Belongs to the SRP19 family.</text>
</comment>
<keyword evidence="2 5" id="KW-0963">Cytoplasm</keyword>
<accession>A0A284VJA1</accession>
<dbReference type="HAMAP" id="MF_00305">
    <property type="entry name" value="SRP19"/>
    <property type="match status" value="1"/>
</dbReference>
<dbReference type="PANTHER" id="PTHR17453:SF0">
    <property type="entry name" value="SIGNAL RECOGNITION PARTICLE 19 KDA PROTEIN"/>
    <property type="match status" value="1"/>
</dbReference>
<dbReference type="GO" id="GO:0008312">
    <property type="term" value="F:7S RNA binding"/>
    <property type="evidence" value="ECO:0007669"/>
    <property type="project" value="UniProtKB-UniRule"/>
</dbReference>
<dbReference type="InterPro" id="IPR022938">
    <property type="entry name" value="SRP19_arc-type"/>
</dbReference>
<evidence type="ECO:0000256" key="5">
    <source>
        <dbReference type="HAMAP-Rule" id="MF_00305"/>
    </source>
</evidence>
<keyword evidence="3 5" id="KW-0733">Signal recognition particle</keyword>
<keyword evidence="7" id="KW-1185">Reference proteome</keyword>
<dbReference type="Proteomes" id="UP000218615">
    <property type="component" value="Unassembled WGS sequence"/>
</dbReference>
<proteinExistence type="inferred from homology"/>
<dbReference type="Gene3D" id="3.30.56.30">
    <property type="entry name" value="Signal recognition particle, SRP19-like subunit"/>
    <property type="match status" value="1"/>
</dbReference>
<protein>
    <recommendedName>
        <fullName evidence="5">Signal recognition particle 19 kDa protein</fullName>
        <shortName evidence="5">SRP19</shortName>
    </recommendedName>
</protein>
<dbReference type="GO" id="GO:0006617">
    <property type="term" value="P:SRP-dependent cotranslational protein targeting to membrane, signal sequence recognition"/>
    <property type="evidence" value="ECO:0007669"/>
    <property type="project" value="TreeGrafter"/>
</dbReference>
<comment type="subunit">
    <text evidence="5">Part of the signal recognition particle protein translocation system, which is composed of SRP and FtsY. Archaeal SRP consists of a 7S RNA molecule of 300 nucleotides and two protein subunits: SRP54 and SRP19.</text>
</comment>
<gene>
    <name evidence="6" type="primary">srp</name>
    <name evidence="5" type="synonym">srp19</name>
    <name evidence="6" type="ORF">MNV_1140038</name>
</gene>
<evidence type="ECO:0000256" key="2">
    <source>
        <dbReference type="ARBA" id="ARBA00022490"/>
    </source>
</evidence>
<evidence type="ECO:0000256" key="3">
    <source>
        <dbReference type="ARBA" id="ARBA00023135"/>
    </source>
</evidence>
<dbReference type="STRING" id="1392998.ANME2D_02086"/>
<dbReference type="InterPro" id="IPR036521">
    <property type="entry name" value="SRP19-like_sf"/>
</dbReference>
<dbReference type="GO" id="GO:0048500">
    <property type="term" value="C:signal recognition particle"/>
    <property type="evidence" value="ECO:0007669"/>
    <property type="project" value="UniProtKB-UniRule"/>
</dbReference>